<dbReference type="InterPro" id="IPR014284">
    <property type="entry name" value="RNA_pol_sigma-70_dom"/>
</dbReference>
<dbReference type="InterPro" id="IPR036388">
    <property type="entry name" value="WH-like_DNA-bd_sf"/>
</dbReference>
<dbReference type="SUPFAM" id="SSF88659">
    <property type="entry name" value="Sigma3 and sigma4 domains of RNA polymerase sigma factors"/>
    <property type="match status" value="1"/>
</dbReference>
<dbReference type="InterPro" id="IPR013325">
    <property type="entry name" value="RNA_pol_sigma_r2"/>
</dbReference>
<dbReference type="InterPro" id="IPR013324">
    <property type="entry name" value="RNA_pol_sigma_r3/r4-like"/>
</dbReference>
<protein>
    <submittedName>
        <fullName evidence="2">RNA polymerase sigma factor</fullName>
    </submittedName>
</protein>
<dbReference type="KEGG" id="rul:UC8_00610"/>
<dbReference type="Pfam" id="PF07638">
    <property type="entry name" value="Sigma70_ECF"/>
    <property type="match status" value="1"/>
</dbReference>
<dbReference type="NCBIfam" id="TIGR02937">
    <property type="entry name" value="sigma70-ECF"/>
    <property type="match status" value="1"/>
</dbReference>
<organism evidence="2 3">
    <name type="scientific">Roseimaritima ulvae</name>
    <dbReference type="NCBI Taxonomy" id="980254"/>
    <lineage>
        <taxon>Bacteria</taxon>
        <taxon>Pseudomonadati</taxon>
        <taxon>Planctomycetota</taxon>
        <taxon>Planctomycetia</taxon>
        <taxon>Pirellulales</taxon>
        <taxon>Pirellulaceae</taxon>
        <taxon>Roseimaritima</taxon>
    </lineage>
</organism>
<accession>A0A5B9QGF6</accession>
<evidence type="ECO:0000313" key="3">
    <source>
        <dbReference type="Proteomes" id="UP000325286"/>
    </source>
</evidence>
<dbReference type="Gene3D" id="1.10.1740.10">
    <property type="match status" value="1"/>
</dbReference>
<gene>
    <name evidence="2" type="ORF">UC8_00610</name>
</gene>
<keyword evidence="3" id="KW-1185">Reference proteome</keyword>
<dbReference type="EMBL" id="CP042914">
    <property type="protein sequence ID" value="QEG38108.1"/>
    <property type="molecule type" value="Genomic_DNA"/>
</dbReference>
<evidence type="ECO:0000259" key="1">
    <source>
        <dbReference type="Pfam" id="PF07638"/>
    </source>
</evidence>
<sequence length="227" mass="26013">MAVSCVSDFFTNEPVDDVSNQSANESFDFQSFQQRLQAGESHAAKQLFDDYSRRLIQLAGNHIHPALRKRFDEEDVVQSVFRTFFRQQEAGKFHFQGSQQLWQLLVTLTFCKTRSHARKHTAQQRDATADLASFDEALVFDRQPSVEDAVALWEEIDVVLDGLPERAAEIITLSLEGRSRTEIADQLQLSRQTIHRILKLVQQRLSQRFAQFSAAESHESENHSDFG</sequence>
<dbReference type="SUPFAM" id="SSF88946">
    <property type="entry name" value="Sigma2 domain of RNA polymerase sigma factors"/>
    <property type="match status" value="1"/>
</dbReference>
<feature type="domain" description="RNA polymerase sigma-70 ECF-like HTH" evidence="1">
    <location>
        <begin position="34"/>
        <end position="208"/>
    </location>
</feature>
<dbReference type="AlphaFoldDB" id="A0A5B9QGF6"/>
<proteinExistence type="predicted"/>
<dbReference type="Gene3D" id="1.10.10.10">
    <property type="entry name" value="Winged helix-like DNA-binding domain superfamily/Winged helix DNA-binding domain"/>
    <property type="match status" value="1"/>
</dbReference>
<dbReference type="OrthoDB" id="280689at2"/>
<dbReference type="GO" id="GO:0003700">
    <property type="term" value="F:DNA-binding transcription factor activity"/>
    <property type="evidence" value="ECO:0007669"/>
    <property type="project" value="InterPro"/>
</dbReference>
<dbReference type="GO" id="GO:0006352">
    <property type="term" value="P:DNA-templated transcription initiation"/>
    <property type="evidence" value="ECO:0007669"/>
    <property type="project" value="InterPro"/>
</dbReference>
<reference evidence="2 3" key="1">
    <citation type="submission" date="2019-08" db="EMBL/GenBank/DDBJ databases">
        <title>Deep-cultivation of Planctomycetes and their phenomic and genomic characterization uncovers novel biology.</title>
        <authorList>
            <person name="Wiegand S."/>
            <person name="Jogler M."/>
            <person name="Boedeker C."/>
            <person name="Pinto D."/>
            <person name="Vollmers J."/>
            <person name="Rivas-Marin E."/>
            <person name="Kohn T."/>
            <person name="Peeters S.H."/>
            <person name="Heuer A."/>
            <person name="Rast P."/>
            <person name="Oberbeckmann S."/>
            <person name="Bunk B."/>
            <person name="Jeske O."/>
            <person name="Meyerdierks A."/>
            <person name="Storesund J.E."/>
            <person name="Kallscheuer N."/>
            <person name="Luecker S."/>
            <person name="Lage O.M."/>
            <person name="Pohl T."/>
            <person name="Merkel B.J."/>
            <person name="Hornburger P."/>
            <person name="Mueller R.-W."/>
            <person name="Bruemmer F."/>
            <person name="Labrenz M."/>
            <person name="Spormann A.M."/>
            <person name="Op den Camp H."/>
            <person name="Overmann J."/>
            <person name="Amann R."/>
            <person name="Jetten M.S.M."/>
            <person name="Mascher T."/>
            <person name="Medema M.H."/>
            <person name="Devos D.P."/>
            <person name="Kaster A.-K."/>
            <person name="Ovreas L."/>
            <person name="Rohde M."/>
            <person name="Galperin M.Y."/>
            <person name="Jogler C."/>
        </authorList>
    </citation>
    <scope>NUCLEOTIDE SEQUENCE [LARGE SCALE GENOMIC DNA]</scope>
    <source>
        <strain evidence="2 3">UC8</strain>
    </source>
</reference>
<dbReference type="InterPro" id="IPR053812">
    <property type="entry name" value="HTH_Sigma70_ECF-like"/>
</dbReference>
<evidence type="ECO:0000313" key="2">
    <source>
        <dbReference type="EMBL" id="QEG38108.1"/>
    </source>
</evidence>
<dbReference type="Proteomes" id="UP000325286">
    <property type="component" value="Chromosome"/>
</dbReference>
<name>A0A5B9QGF6_9BACT</name>